<dbReference type="PANTHER" id="PTHR30480">
    <property type="entry name" value="BETA-HEXOSAMINIDASE-RELATED"/>
    <property type="match status" value="1"/>
</dbReference>
<dbReference type="Pfam" id="PF00933">
    <property type="entry name" value="Glyco_hydro_3"/>
    <property type="match status" value="1"/>
</dbReference>
<dbReference type="Proteomes" id="UP000660611">
    <property type="component" value="Unassembled WGS sequence"/>
</dbReference>
<keyword evidence="3" id="KW-0326">Glycosidase</keyword>
<proteinExistence type="inferred from homology"/>
<dbReference type="SUPFAM" id="SSF51445">
    <property type="entry name" value="(Trans)glycosidases"/>
    <property type="match status" value="1"/>
</dbReference>
<reference evidence="5" key="1">
    <citation type="submission" date="2021-01" db="EMBL/GenBank/DDBJ databases">
        <title>Whole genome shotgun sequence of Dactylosporangium siamense NBRC 106093.</title>
        <authorList>
            <person name="Komaki H."/>
            <person name="Tamura T."/>
        </authorList>
    </citation>
    <scope>NUCLEOTIDE SEQUENCE</scope>
    <source>
        <strain evidence="5">NBRC 106093</strain>
    </source>
</reference>
<evidence type="ECO:0000256" key="2">
    <source>
        <dbReference type="ARBA" id="ARBA00022801"/>
    </source>
</evidence>
<name>A0A919UAJ5_9ACTN</name>
<keyword evidence="2 5" id="KW-0378">Hydrolase</keyword>
<protein>
    <submittedName>
        <fullName evidence="5">Sugar hydrolase</fullName>
    </submittedName>
</protein>
<dbReference type="InterPro" id="IPR050226">
    <property type="entry name" value="NagZ_Beta-hexosaminidase"/>
</dbReference>
<dbReference type="GO" id="GO:0004553">
    <property type="term" value="F:hydrolase activity, hydrolyzing O-glycosyl compounds"/>
    <property type="evidence" value="ECO:0007669"/>
    <property type="project" value="InterPro"/>
</dbReference>
<evidence type="ECO:0000256" key="3">
    <source>
        <dbReference type="ARBA" id="ARBA00023295"/>
    </source>
</evidence>
<evidence type="ECO:0000259" key="4">
    <source>
        <dbReference type="Pfam" id="PF00933"/>
    </source>
</evidence>
<sequence>MSNDPGLRRLALGTLLGAFPGAQAPAWAVDLVAEGMAGHLLFGYNIVDRDQVAALTAGLHAARDGVLIAIDEEGGDVTRLAHRLGSPYPGNAALGALGDPAITRRVYRTIGAELDQLGLNLNLAPTVDVNTADDNPIIGTRSFGADPHLVAAHTAAAVLGLQSARVAACAKHFPGHGATLADSHLELPTVDISLDELRGRELPPFVAAVEAGAKSIMSAHIRVPTLTGDAPATFSKAVLVDLLRTELGFTGVVVTDALEMLGAARYAGSTQAGAVLALAAGADLLCIGADVDLELTLACVDEIVTAVQDGRLPLARLEEAVARVQALSDWTRQGDRTDREEPGLGYPAALSAVRVEGSVDRPLSSADAPLIVQLESESSIAAGRVPWGLGPHVNGTEQIRVVAEQAAPDELRAQAGTRPIVVVGRNVHRLPGARTLVDALAATHPVTVVEMGWPSSWRPTGARAFITTWGASHANGRAAAETLGLAA</sequence>
<comment type="similarity">
    <text evidence="1">Belongs to the glycosyl hydrolase 3 family.</text>
</comment>
<evidence type="ECO:0000313" key="5">
    <source>
        <dbReference type="EMBL" id="GIG44546.1"/>
    </source>
</evidence>
<dbReference type="InterPro" id="IPR036962">
    <property type="entry name" value="Glyco_hydro_3_N_sf"/>
</dbReference>
<dbReference type="InterPro" id="IPR017853">
    <property type="entry name" value="GH"/>
</dbReference>
<dbReference type="GO" id="GO:0005975">
    <property type="term" value="P:carbohydrate metabolic process"/>
    <property type="evidence" value="ECO:0007669"/>
    <property type="project" value="InterPro"/>
</dbReference>
<feature type="domain" description="Glycoside hydrolase family 3 N-terminal" evidence="4">
    <location>
        <begin position="33"/>
        <end position="326"/>
    </location>
</feature>
<comment type="caution">
    <text evidence="5">The sequence shown here is derived from an EMBL/GenBank/DDBJ whole genome shotgun (WGS) entry which is preliminary data.</text>
</comment>
<accession>A0A919UAJ5</accession>
<dbReference type="GO" id="GO:0009254">
    <property type="term" value="P:peptidoglycan turnover"/>
    <property type="evidence" value="ECO:0007669"/>
    <property type="project" value="TreeGrafter"/>
</dbReference>
<dbReference type="PANTHER" id="PTHR30480:SF16">
    <property type="entry name" value="GLYCOSIDE HYDROLASE FAMILY 3 DOMAIN PROTEIN"/>
    <property type="match status" value="1"/>
</dbReference>
<dbReference type="InterPro" id="IPR001764">
    <property type="entry name" value="Glyco_hydro_3_N"/>
</dbReference>
<dbReference type="RefSeq" id="WP_203846373.1">
    <property type="nucleotide sequence ID" value="NZ_BAAAVW010000040.1"/>
</dbReference>
<dbReference type="EMBL" id="BONQ01000038">
    <property type="protein sequence ID" value="GIG44546.1"/>
    <property type="molecule type" value="Genomic_DNA"/>
</dbReference>
<organism evidence="5 6">
    <name type="scientific">Dactylosporangium siamense</name>
    <dbReference type="NCBI Taxonomy" id="685454"/>
    <lineage>
        <taxon>Bacteria</taxon>
        <taxon>Bacillati</taxon>
        <taxon>Actinomycetota</taxon>
        <taxon>Actinomycetes</taxon>
        <taxon>Micromonosporales</taxon>
        <taxon>Micromonosporaceae</taxon>
        <taxon>Dactylosporangium</taxon>
    </lineage>
</organism>
<dbReference type="Gene3D" id="3.20.20.300">
    <property type="entry name" value="Glycoside hydrolase, family 3, N-terminal domain"/>
    <property type="match status" value="1"/>
</dbReference>
<gene>
    <name evidence="5" type="ORF">Dsi01nite_025870</name>
</gene>
<dbReference type="AlphaFoldDB" id="A0A919UAJ5"/>
<evidence type="ECO:0000313" key="6">
    <source>
        <dbReference type="Proteomes" id="UP000660611"/>
    </source>
</evidence>
<keyword evidence="6" id="KW-1185">Reference proteome</keyword>
<evidence type="ECO:0000256" key="1">
    <source>
        <dbReference type="ARBA" id="ARBA00005336"/>
    </source>
</evidence>